<keyword evidence="4" id="KW-1185">Reference proteome</keyword>
<dbReference type="RefSeq" id="WP_310092950.1">
    <property type="nucleotide sequence ID" value="NZ_JAVDTT010000002.1"/>
</dbReference>
<sequence length="128" mass="13389">MSKLTTITDRAMDLVSQAGTSLKHVGPSASKLLQTGAALGAVKTGGRVAVKFVRRNPIVAVAAALGVGVLAYAAHRKRKRDEANAPIEGRSKRIEAKRVNGTGKARKTTTSTTRAPRARKTTTPSAEA</sequence>
<evidence type="ECO:0008006" key="5">
    <source>
        <dbReference type="Google" id="ProtNLM"/>
    </source>
</evidence>
<name>A0ABU1RSR3_9GAMM</name>
<feature type="transmembrane region" description="Helical" evidence="2">
    <location>
        <begin position="57"/>
        <end position="74"/>
    </location>
</feature>
<gene>
    <name evidence="3" type="ORF">J2W94_002101</name>
</gene>
<evidence type="ECO:0000256" key="2">
    <source>
        <dbReference type="SAM" id="Phobius"/>
    </source>
</evidence>
<comment type="caution">
    <text evidence="3">The sequence shown here is derived from an EMBL/GenBank/DDBJ whole genome shotgun (WGS) entry which is preliminary data.</text>
</comment>
<feature type="compositionally biased region" description="Low complexity" evidence="1">
    <location>
        <begin position="108"/>
        <end position="128"/>
    </location>
</feature>
<evidence type="ECO:0000256" key="1">
    <source>
        <dbReference type="SAM" id="MobiDB-lite"/>
    </source>
</evidence>
<feature type="region of interest" description="Disordered" evidence="1">
    <location>
        <begin position="76"/>
        <end position="128"/>
    </location>
</feature>
<evidence type="ECO:0000313" key="4">
    <source>
        <dbReference type="Proteomes" id="UP001254759"/>
    </source>
</evidence>
<dbReference type="EMBL" id="JAVDTT010000002">
    <property type="protein sequence ID" value="MDR6841816.1"/>
    <property type="molecule type" value="Genomic_DNA"/>
</dbReference>
<proteinExistence type="predicted"/>
<feature type="compositionally biased region" description="Basic and acidic residues" evidence="1">
    <location>
        <begin position="89"/>
        <end position="98"/>
    </location>
</feature>
<dbReference type="Proteomes" id="UP001254759">
    <property type="component" value="Unassembled WGS sequence"/>
</dbReference>
<organism evidence="3 4">
    <name type="scientific">Pseudoxanthomonas sacheonensis</name>
    <dbReference type="NCBI Taxonomy" id="443615"/>
    <lineage>
        <taxon>Bacteria</taxon>
        <taxon>Pseudomonadati</taxon>
        <taxon>Pseudomonadota</taxon>
        <taxon>Gammaproteobacteria</taxon>
        <taxon>Lysobacterales</taxon>
        <taxon>Lysobacteraceae</taxon>
        <taxon>Pseudoxanthomonas</taxon>
    </lineage>
</organism>
<keyword evidence="2" id="KW-1133">Transmembrane helix</keyword>
<protein>
    <recommendedName>
        <fullName evidence="5">DUF3618 domain-containing protein</fullName>
    </recommendedName>
</protein>
<accession>A0ABU1RSR3</accession>
<keyword evidence="2" id="KW-0472">Membrane</keyword>
<reference evidence="3 4" key="1">
    <citation type="submission" date="2023-07" db="EMBL/GenBank/DDBJ databases">
        <title>Sorghum-associated microbial communities from plants grown in Nebraska, USA.</title>
        <authorList>
            <person name="Schachtman D."/>
        </authorList>
    </citation>
    <scope>NUCLEOTIDE SEQUENCE [LARGE SCALE GENOMIC DNA]</scope>
    <source>
        <strain evidence="3 4">BE107</strain>
    </source>
</reference>
<evidence type="ECO:0000313" key="3">
    <source>
        <dbReference type="EMBL" id="MDR6841816.1"/>
    </source>
</evidence>
<keyword evidence="2" id="KW-0812">Transmembrane</keyword>